<dbReference type="InterPro" id="IPR002495">
    <property type="entry name" value="Glyco_trans_8"/>
</dbReference>
<dbReference type="PANTHER" id="PTHR47926:SF452">
    <property type="entry name" value="PENTATRICOPEPTIDE REPEAT-CONTAINING PROTEIN"/>
    <property type="match status" value="1"/>
</dbReference>
<dbReference type="PANTHER" id="PTHR47926">
    <property type="entry name" value="PENTATRICOPEPTIDE REPEAT-CONTAINING PROTEIN"/>
    <property type="match status" value="1"/>
</dbReference>
<dbReference type="CDD" id="cd06429">
    <property type="entry name" value="GT8_like_1"/>
    <property type="match status" value="1"/>
</dbReference>
<dbReference type="InterPro" id="IPR011990">
    <property type="entry name" value="TPR-like_helical_dom_sf"/>
</dbReference>
<feature type="repeat" description="PPR" evidence="4">
    <location>
        <begin position="1143"/>
        <end position="1177"/>
    </location>
</feature>
<evidence type="ECO:0000313" key="5">
    <source>
        <dbReference type="EMBL" id="KAH7574787.1"/>
    </source>
</evidence>
<dbReference type="InterPro" id="IPR046848">
    <property type="entry name" value="E_motif"/>
</dbReference>
<dbReference type="NCBIfam" id="TIGR00756">
    <property type="entry name" value="PPR"/>
    <property type="match status" value="6"/>
</dbReference>
<reference evidence="5 6" key="1">
    <citation type="submission" date="2021-02" db="EMBL/GenBank/DDBJ databases">
        <title>Plant Genome Project.</title>
        <authorList>
            <person name="Zhang R.-G."/>
        </authorList>
    </citation>
    <scope>NUCLEOTIDE SEQUENCE [LARGE SCALE GENOMIC DNA]</scope>
    <source>
        <tissue evidence="5">Leaves</tissue>
    </source>
</reference>
<feature type="repeat" description="PPR" evidence="4">
    <location>
        <begin position="1042"/>
        <end position="1076"/>
    </location>
</feature>
<proteinExistence type="predicted"/>
<feature type="repeat" description="PPR" evidence="4">
    <location>
        <begin position="941"/>
        <end position="975"/>
    </location>
</feature>
<sequence length="1371" mass="153857">MEARRRRSSTFSSFASRLAISISLVIIFKIAFVNAGVSDIRATQRELGAHRRLSYQGPFETSFNDGPNEKDIDIIVTYSDASGAVRINRVKMSHLSPSWVLENPTDGTRDLPNGSQTLGVSVPADARLEENLDPSIRYHQSGVAENLYPQMSPMTPVKLKRQMLRQKRRELRTAALIQQDKESDTKMQAVALEQAKNIEPRAKGKYNIWRRDYESLNPDTTLKLMRDQIIMAKAYANIAKSMNESSLYNTLMKQCRESRHAIGEANSDAELHPSALNQAQAMGHILSIAKDRLYDCPTVQRKFRAMVQSAEDTVNALKKKSTFLIQLAAKVVPKPLHCLPLQLAADYFAQGHHRKEILSNKKFEDPSLYHYALFSDNVLATSVVVNSTVSHAKEPEKHVFHIVTDKLNFVSMKMWFIINTPPKATVHVENIDEFKWLNSSYCSVLRQLESARLKEYYFKANHPSSSLLGLKKDLTPLWSIDMQGMVNGAVETCKESFHRFDKYLNFSHPKISENFDRNACGWAFGMNMFDLKEWRKRNITGIYHYWQDLNEDRTLWKLGSLPPGLITFYNLTYPLDRSWHVLGLGYDPALNQTEIENAAVVHYNGNYKPWLDLAIAKYKSYCICFSAMRFPTGLVGSKLQSWSWRIKELSHSGKWQQVFSHFRETEQAGIQFTDPSVFPLILKACSNLSSVHGTSVHACLIKRGLESFTSIRNSIMDFYMKCRCLDSAVTMFDSMSSRDSVSWNILVHGHLNLGALEKGLCWFNEAKAAGFEPNTSILVLLIQSCRSLESYCEGLQVHGYIIRSGFWAIISVQNSLLSMYVDSDMECARRLFDEMCEKDVITWSAMIGGYVQCEEASSGLQLFREMVSNVGIEPDGLTVASVLKACTNLRDLRMGRNIHGLVISRGLDCDLFVGNSLINMYSKCEDTDSAVKIFKEIPQKNNVSWNSMLSGYVLNEKYPEAISLVDSMAMEEIEVDGITLVNILQICKFFVLPMHCKSVHCLILRRAFESNELVLNSLVDAYAKCYLVEVAWKLFNGMKRRDVVSWSKMIAGFTHCGMPDEAISVFQDMNQAEEKPNAVTIIHLLEACSISAELSRSRWAHAIAVRGGLAGEVAVGTAIVDMYSKCGAIEASRKAFDQISQKSVVSWSAMVAAYGMNGLANEALALVDEMKLHGLKPNSVTALSVLSACSHGGLIQQGLSFFKSMVQDHRIKPELEHYTCIVDMLSRAGKLQTAMDLINKMPENLKASASAWGAILSACSRTHGNRDVGSKAASRILELEPLNSAGYLLASTMYRADGSWVEAAKMRLLAKRRGVKVVAGYSLVHVNNKACKFVAGDKSSHTQATNEIDIVVKQLHGCMKIDETSFFYFLT</sequence>
<dbReference type="InterPro" id="IPR046960">
    <property type="entry name" value="PPR_At4g14850-like_plant"/>
</dbReference>
<evidence type="ECO:0000256" key="3">
    <source>
        <dbReference type="ARBA" id="ARBA00022737"/>
    </source>
</evidence>
<dbReference type="Pfam" id="PF01501">
    <property type="entry name" value="Glyco_transf_8"/>
    <property type="match status" value="2"/>
</dbReference>
<dbReference type="Proteomes" id="UP000827721">
    <property type="component" value="Unassembled WGS sequence"/>
</dbReference>
<dbReference type="Pfam" id="PF13041">
    <property type="entry name" value="PPR_2"/>
    <property type="match status" value="2"/>
</dbReference>
<dbReference type="InterPro" id="IPR002885">
    <property type="entry name" value="PPR_rpt"/>
</dbReference>
<keyword evidence="6" id="KW-1185">Reference proteome</keyword>
<keyword evidence="1" id="KW-0328">Glycosyltransferase</keyword>
<dbReference type="Pfam" id="PF01535">
    <property type="entry name" value="PPR"/>
    <property type="match status" value="6"/>
</dbReference>
<feature type="repeat" description="PPR" evidence="4">
    <location>
        <begin position="839"/>
        <end position="874"/>
    </location>
</feature>
<dbReference type="SUPFAM" id="SSF53448">
    <property type="entry name" value="Nucleotide-diphospho-sugar transferases"/>
    <property type="match status" value="1"/>
</dbReference>
<accession>A0ABQ8IDR0</accession>
<name>A0ABQ8IDR0_9ROSI</name>
<evidence type="ECO:0000256" key="2">
    <source>
        <dbReference type="ARBA" id="ARBA00022679"/>
    </source>
</evidence>
<evidence type="ECO:0008006" key="7">
    <source>
        <dbReference type="Google" id="ProtNLM"/>
    </source>
</evidence>
<dbReference type="Pfam" id="PF25557">
    <property type="entry name" value="GAUT_1"/>
    <property type="match status" value="1"/>
</dbReference>
<dbReference type="Pfam" id="PF20431">
    <property type="entry name" value="E_motif"/>
    <property type="match status" value="1"/>
</dbReference>
<dbReference type="Gene3D" id="3.90.550.10">
    <property type="entry name" value="Spore Coat Polysaccharide Biosynthesis Protein SpsA, Chain A"/>
    <property type="match status" value="1"/>
</dbReference>
<evidence type="ECO:0000256" key="4">
    <source>
        <dbReference type="PROSITE-ProRule" id="PRU00708"/>
    </source>
</evidence>
<gene>
    <name evidence="5" type="ORF">JRO89_XS02G0004400</name>
</gene>
<keyword evidence="3" id="KW-0677">Repeat</keyword>
<comment type="caution">
    <text evidence="5">The sequence shown here is derived from an EMBL/GenBank/DDBJ whole genome shotgun (WGS) entry which is preliminary data.</text>
</comment>
<dbReference type="Gene3D" id="1.25.40.10">
    <property type="entry name" value="Tetratricopeptide repeat domain"/>
    <property type="match status" value="5"/>
</dbReference>
<organism evidence="5 6">
    <name type="scientific">Xanthoceras sorbifolium</name>
    <dbReference type="NCBI Taxonomy" id="99658"/>
    <lineage>
        <taxon>Eukaryota</taxon>
        <taxon>Viridiplantae</taxon>
        <taxon>Streptophyta</taxon>
        <taxon>Embryophyta</taxon>
        <taxon>Tracheophyta</taxon>
        <taxon>Spermatophyta</taxon>
        <taxon>Magnoliopsida</taxon>
        <taxon>eudicotyledons</taxon>
        <taxon>Gunneridae</taxon>
        <taxon>Pentapetalae</taxon>
        <taxon>rosids</taxon>
        <taxon>malvids</taxon>
        <taxon>Sapindales</taxon>
        <taxon>Sapindaceae</taxon>
        <taxon>Xanthoceroideae</taxon>
        <taxon>Xanthoceras</taxon>
    </lineage>
</organism>
<evidence type="ECO:0000313" key="6">
    <source>
        <dbReference type="Proteomes" id="UP000827721"/>
    </source>
</evidence>
<dbReference type="EMBL" id="JAFEMO010000002">
    <property type="protein sequence ID" value="KAH7574787.1"/>
    <property type="molecule type" value="Genomic_DNA"/>
</dbReference>
<dbReference type="PROSITE" id="PS51375">
    <property type="entry name" value="PPR"/>
    <property type="match status" value="5"/>
</dbReference>
<feature type="repeat" description="PPR" evidence="4">
    <location>
        <begin position="739"/>
        <end position="773"/>
    </location>
</feature>
<evidence type="ECO:0000256" key="1">
    <source>
        <dbReference type="ARBA" id="ARBA00022676"/>
    </source>
</evidence>
<keyword evidence="2" id="KW-0808">Transferase</keyword>
<protein>
    <recommendedName>
        <fullName evidence="7">Pentatricopeptide repeat-containing protein</fullName>
    </recommendedName>
</protein>
<dbReference type="InterPro" id="IPR029044">
    <property type="entry name" value="Nucleotide-diphossugar_trans"/>
</dbReference>